<dbReference type="GO" id="GO:0005524">
    <property type="term" value="F:ATP binding"/>
    <property type="evidence" value="ECO:0007669"/>
    <property type="project" value="UniProtKB-KW"/>
</dbReference>
<gene>
    <name evidence="2" type="primary">Abca17_1</name>
    <name evidence="2" type="ORF">GWK47_006120</name>
</gene>
<sequence>MFLCRSCCFPFTQAGRDLPSFNQHNIVSLSIEGDVDTADILAIFNNQPFHTPPLALALADTAVVRAVTANNNITITTSNHPLPRTDIEKLTMDQRQNLGFQIGFNLAFGMSFLAASFVIFLIQERSSEWGAKGLLLLLLLSVTKGGHQTVNR</sequence>
<accession>A0A8J4YIQ2</accession>
<organism evidence="2 3">
    <name type="scientific">Chionoecetes opilio</name>
    <name type="common">Atlantic snow crab</name>
    <name type="synonym">Cancer opilio</name>
    <dbReference type="NCBI Taxonomy" id="41210"/>
    <lineage>
        <taxon>Eukaryota</taxon>
        <taxon>Metazoa</taxon>
        <taxon>Ecdysozoa</taxon>
        <taxon>Arthropoda</taxon>
        <taxon>Crustacea</taxon>
        <taxon>Multicrustacea</taxon>
        <taxon>Malacostraca</taxon>
        <taxon>Eumalacostraca</taxon>
        <taxon>Eucarida</taxon>
        <taxon>Decapoda</taxon>
        <taxon>Pleocyemata</taxon>
        <taxon>Brachyura</taxon>
        <taxon>Eubrachyura</taxon>
        <taxon>Majoidea</taxon>
        <taxon>Majidae</taxon>
        <taxon>Chionoecetes</taxon>
    </lineage>
</organism>
<protein>
    <submittedName>
        <fullName evidence="2">ATP-binding cassette sub-family A member 17</fullName>
    </submittedName>
</protein>
<evidence type="ECO:0000256" key="1">
    <source>
        <dbReference type="SAM" id="Phobius"/>
    </source>
</evidence>
<proteinExistence type="predicted"/>
<keyword evidence="3" id="KW-1185">Reference proteome</keyword>
<keyword evidence="2" id="KW-0067">ATP-binding</keyword>
<keyword evidence="1" id="KW-1133">Transmembrane helix</keyword>
<keyword evidence="2" id="KW-0547">Nucleotide-binding</keyword>
<keyword evidence="1" id="KW-0812">Transmembrane</keyword>
<name>A0A8J4YIQ2_CHIOP</name>
<comment type="caution">
    <text evidence="2">The sequence shown here is derived from an EMBL/GenBank/DDBJ whole genome shotgun (WGS) entry which is preliminary data.</text>
</comment>
<keyword evidence="1" id="KW-0472">Membrane</keyword>
<evidence type="ECO:0000313" key="3">
    <source>
        <dbReference type="Proteomes" id="UP000770661"/>
    </source>
</evidence>
<dbReference type="Proteomes" id="UP000770661">
    <property type="component" value="Unassembled WGS sequence"/>
</dbReference>
<reference evidence="2" key="1">
    <citation type="submission" date="2020-07" db="EMBL/GenBank/DDBJ databases">
        <title>The High-quality genome of the commercially important snow crab, Chionoecetes opilio.</title>
        <authorList>
            <person name="Jeong J.-H."/>
            <person name="Ryu S."/>
        </authorList>
    </citation>
    <scope>NUCLEOTIDE SEQUENCE</scope>
    <source>
        <strain evidence="2">MADBK_172401_WGS</strain>
        <tissue evidence="2">Digestive gland</tissue>
    </source>
</reference>
<evidence type="ECO:0000313" key="2">
    <source>
        <dbReference type="EMBL" id="KAG0722165.1"/>
    </source>
</evidence>
<dbReference type="AlphaFoldDB" id="A0A8J4YIQ2"/>
<dbReference type="EMBL" id="JACEEZ010009947">
    <property type="protein sequence ID" value="KAG0722165.1"/>
    <property type="molecule type" value="Genomic_DNA"/>
</dbReference>
<feature type="transmembrane region" description="Helical" evidence="1">
    <location>
        <begin position="102"/>
        <end position="123"/>
    </location>
</feature>